<evidence type="ECO:0008006" key="13">
    <source>
        <dbReference type="Google" id="ProtNLM"/>
    </source>
</evidence>
<protein>
    <recommendedName>
        <fullName evidence="13">Branched-chain amino acid transporter permease subunit LivH</fullName>
    </recommendedName>
</protein>
<feature type="transmembrane region" description="Helical" evidence="10">
    <location>
        <begin position="30"/>
        <end position="50"/>
    </location>
</feature>
<keyword evidence="7 10" id="KW-1133">Transmembrane helix</keyword>
<feature type="transmembrane region" description="Helical" evidence="10">
    <location>
        <begin position="257"/>
        <end position="280"/>
    </location>
</feature>
<dbReference type="Pfam" id="PF02653">
    <property type="entry name" value="BPD_transp_2"/>
    <property type="match status" value="1"/>
</dbReference>
<evidence type="ECO:0000256" key="7">
    <source>
        <dbReference type="ARBA" id="ARBA00022989"/>
    </source>
</evidence>
<name>A0A154W9Y1_9PROT</name>
<organism evidence="11 12">
    <name type="scientific">Oceanibaculum pacificum</name>
    <dbReference type="NCBI Taxonomy" id="580166"/>
    <lineage>
        <taxon>Bacteria</taxon>
        <taxon>Pseudomonadati</taxon>
        <taxon>Pseudomonadota</taxon>
        <taxon>Alphaproteobacteria</taxon>
        <taxon>Rhodospirillales</taxon>
        <taxon>Oceanibaculaceae</taxon>
        <taxon>Oceanibaculum</taxon>
    </lineage>
</organism>
<feature type="transmembrane region" description="Helical" evidence="10">
    <location>
        <begin position="57"/>
        <end position="76"/>
    </location>
</feature>
<evidence type="ECO:0000256" key="8">
    <source>
        <dbReference type="ARBA" id="ARBA00023136"/>
    </source>
</evidence>
<dbReference type="GO" id="GO:0015190">
    <property type="term" value="F:L-leucine transmembrane transporter activity"/>
    <property type="evidence" value="ECO:0007669"/>
    <property type="project" value="TreeGrafter"/>
</dbReference>
<feature type="transmembrane region" description="Helical" evidence="10">
    <location>
        <begin position="228"/>
        <end position="251"/>
    </location>
</feature>
<evidence type="ECO:0000256" key="10">
    <source>
        <dbReference type="SAM" id="Phobius"/>
    </source>
</evidence>
<gene>
    <name evidence="11" type="ORF">AUP43_06245</name>
</gene>
<dbReference type="GO" id="GO:0005304">
    <property type="term" value="F:L-valine transmembrane transporter activity"/>
    <property type="evidence" value="ECO:0007669"/>
    <property type="project" value="TreeGrafter"/>
</dbReference>
<dbReference type="InterPro" id="IPR001851">
    <property type="entry name" value="ABC_transp_permease"/>
</dbReference>
<dbReference type="CDD" id="cd06582">
    <property type="entry name" value="TM_PBP1_LivH_like"/>
    <property type="match status" value="1"/>
</dbReference>
<dbReference type="GO" id="GO:0005886">
    <property type="term" value="C:plasma membrane"/>
    <property type="evidence" value="ECO:0007669"/>
    <property type="project" value="UniProtKB-SubCell"/>
</dbReference>
<evidence type="ECO:0000313" key="11">
    <source>
        <dbReference type="EMBL" id="KZD10330.1"/>
    </source>
</evidence>
<evidence type="ECO:0000256" key="9">
    <source>
        <dbReference type="ARBA" id="ARBA00037998"/>
    </source>
</evidence>
<evidence type="ECO:0000256" key="3">
    <source>
        <dbReference type="ARBA" id="ARBA00022475"/>
    </source>
</evidence>
<dbReference type="AlphaFoldDB" id="A0A154W9Y1"/>
<evidence type="ECO:0000256" key="5">
    <source>
        <dbReference type="ARBA" id="ARBA00022692"/>
    </source>
</evidence>
<evidence type="ECO:0000256" key="6">
    <source>
        <dbReference type="ARBA" id="ARBA00022970"/>
    </source>
</evidence>
<evidence type="ECO:0000256" key="4">
    <source>
        <dbReference type="ARBA" id="ARBA00022519"/>
    </source>
</evidence>
<accession>A0A154W9Y1</accession>
<keyword evidence="2" id="KW-0813">Transport</keyword>
<feature type="transmembrane region" description="Helical" evidence="10">
    <location>
        <begin position="191"/>
        <end position="216"/>
    </location>
</feature>
<sequence length="294" mass="30826">MATLACVYALLAAGFTLVYGIIGKINFAFGEMAMLGAYVSVIATVLLGLAGAQEQTLGLLAVLAAAMLATGAYGWVTDRLVFRPLRRRDSHAPLIAAIGLSIFLQEAVRLLQGTRDRWVQPLFGERYLLADPGGFPVYATLRQIMVVGMAAVLLGGLALLMRRSRYGRHYAACADDPRMAALLGVNVDRTVAFSFAIGAAFAAAGGLVLALYYGGVNAYMGFLVGFKALTAAIVGGIGSVPGAILGGLIIAGLETFWSAYLTVAYKEVAIFALLALTLALRPSGLLGRDRGRGD</sequence>
<comment type="similarity">
    <text evidence="9">Belongs to the binding-protein-dependent transport system permease family. LivHM subfamily.</text>
</comment>
<dbReference type="GO" id="GO:0042941">
    <property type="term" value="P:D-alanine transmembrane transport"/>
    <property type="evidence" value="ECO:0007669"/>
    <property type="project" value="TreeGrafter"/>
</dbReference>
<feature type="transmembrane region" description="Helical" evidence="10">
    <location>
        <begin position="144"/>
        <end position="161"/>
    </location>
</feature>
<keyword evidence="6" id="KW-0029">Amino-acid transport</keyword>
<reference evidence="11 12" key="1">
    <citation type="submission" date="2015-12" db="EMBL/GenBank/DDBJ databases">
        <title>Genome sequence of Oceanibaculum pacificum MCCC 1A02656.</title>
        <authorList>
            <person name="Lu L."/>
            <person name="Lai Q."/>
            <person name="Shao Z."/>
            <person name="Qian P."/>
        </authorList>
    </citation>
    <scope>NUCLEOTIDE SEQUENCE [LARGE SCALE GENOMIC DNA]</scope>
    <source>
        <strain evidence="11 12">MCCC 1A02656</strain>
    </source>
</reference>
<dbReference type="PANTHER" id="PTHR11795">
    <property type="entry name" value="BRANCHED-CHAIN AMINO ACID TRANSPORT SYSTEM PERMEASE PROTEIN LIVH"/>
    <property type="match status" value="1"/>
</dbReference>
<proteinExistence type="inferred from homology"/>
<keyword evidence="4" id="KW-0997">Cell inner membrane</keyword>
<evidence type="ECO:0000256" key="1">
    <source>
        <dbReference type="ARBA" id="ARBA00004651"/>
    </source>
</evidence>
<keyword evidence="12" id="KW-1185">Reference proteome</keyword>
<dbReference type="EMBL" id="LPXN01000090">
    <property type="protein sequence ID" value="KZD10330.1"/>
    <property type="molecule type" value="Genomic_DNA"/>
</dbReference>
<evidence type="ECO:0000256" key="2">
    <source>
        <dbReference type="ARBA" id="ARBA00022448"/>
    </source>
</evidence>
<comment type="caution">
    <text evidence="11">The sequence shown here is derived from an EMBL/GenBank/DDBJ whole genome shotgun (WGS) entry which is preliminary data.</text>
</comment>
<dbReference type="STRING" id="580166.AUP43_06245"/>
<dbReference type="GO" id="GO:0015192">
    <property type="term" value="F:L-phenylalanine transmembrane transporter activity"/>
    <property type="evidence" value="ECO:0007669"/>
    <property type="project" value="TreeGrafter"/>
</dbReference>
<dbReference type="GO" id="GO:1903806">
    <property type="term" value="P:L-isoleucine import across plasma membrane"/>
    <property type="evidence" value="ECO:0007669"/>
    <property type="project" value="TreeGrafter"/>
</dbReference>
<comment type="subcellular location">
    <subcellularLocation>
        <location evidence="1">Cell membrane</location>
        <topology evidence="1">Multi-pass membrane protein</topology>
    </subcellularLocation>
</comment>
<dbReference type="GO" id="GO:0015188">
    <property type="term" value="F:L-isoleucine transmembrane transporter activity"/>
    <property type="evidence" value="ECO:0007669"/>
    <property type="project" value="TreeGrafter"/>
</dbReference>
<dbReference type="GO" id="GO:0015808">
    <property type="term" value="P:L-alanine transport"/>
    <property type="evidence" value="ECO:0007669"/>
    <property type="project" value="TreeGrafter"/>
</dbReference>
<keyword evidence="3" id="KW-1003">Cell membrane</keyword>
<keyword evidence="8 10" id="KW-0472">Membrane</keyword>
<dbReference type="Proteomes" id="UP000076400">
    <property type="component" value="Unassembled WGS sequence"/>
</dbReference>
<evidence type="ECO:0000313" key="12">
    <source>
        <dbReference type="Proteomes" id="UP000076400"/>
    </source>
</evidence>
<keyword evidence="5 10" id="KW-0812">Transmembrane</keyword>
<dbReference type="PANTHER" id="PTHR11795:SF371">
    <property type="entry name" value="HIGH-AFFINITY BRANCHED-CHAIN AMINO ACID TRANSPORT SYSTEM PERMEASE PROTEIN LIVH"/>
    <property type="match status" value="1"/>
</dbReference>
<dbReference type="InterPro" id="IPR052157">
    <property type="entry name" value="BCAA_transport_permease"/>
</dbReference>